<dbReference type="EMBL" id="MLJW01000510">
    <property type="protein sequence ID" value="OIQ85930.1"/>
    <property type="molecule type" value="Genomic_DNA"/>
</dbReference>
<comment type="caution">
    <text evidence="1">The sequence shown here is derived from an EMBL/GenBank/DDBJ whole genome shotgun (WGS) entry which is preliminary data.</text>
</comment>
<proteinExistence type="predicted"/>
<accession>A0A1J5QRC6</accession>
<organism evidence="1">
    <name type="scientific">mine drainage metagenome</name>
    <dbReference type="NCBI Taxonomy" id="410659"/>
    <lineage>
        <taxon>unclassified sequences</taxon>
        <taxon>metagenomes</taxon>
        <taxon>ecological metagenomes</taxon>
    </lineage>
</organism>
<gene>
    <name evidence="1" type="ORF">GALL_322020</name>
</gene>
<evidence type="ECO:0000313" key="1">
    <source>
        <dbReference type="EMBL" id="OIQ85930.1"/>
    </source>
</evidence>
<sequence>MRLVDDVNLVLPLHWREERLLAKITRIIDQSVRCCIEFHNIDRARAVCN</sequence>
<reference evidence="1" key="1">
    <citation type="submission" date="2016-10" db="EMBL/GenBank/DDBJ databases">
        <title>Sequence of Gallionella enrichment culture.</title>
        <authorList>
            <person name="Poehlein A."/>
            <person name="Muehling M."/>
            <person name="Daniel R."/>
        </authorList>
    </citation>
    <scope>NUCLEOTIDE SEQUENCE</scope>
</reference>
<dbReference type="AlphaFoldDB" id="A0A1J5QRC6"/>
<name>A0A1J5QRC6_9ZZZZ</name>
<protein>
    <submittedName>
        <fullName evidence="1">Uncharacterized protein</fullName>
    </submittedName>
</protein>